<keyword evidence="7" id="KW-1185">Reference proteome</keyword>
<keyword evidence="3 4" id="KW-0949">S-adenosyl-L-methionine</keyword>
<dbReference type="InterPro" id="IPR029063">
    <property type="entry name" value="SAM-dependent_MTases_sf"/>
</dbReference>
<keyword evidence="1 4" id="KW-0489">Methyltransferase</keyword>
<dbReference type="OrthoDB" id="414133at2759"/>
<proteinExistence type="inferred from homology"/>
<dbReference type="InterPro" id="IPR001525">
    <property type="entry name" value="C5_MeTfrase"/>
</dbReference>
<comment type="similarity">
    <text evidence="4 5">Belongs to the class I-like SAM-binding methyltransferase superfamily. C5-methyltransferase family.</text>
</comment>
<name>A0A1D1V8F6_RAMVA</name>
<dbReference type="SUPFAM" id="SSF53335">
    <property type="entry name" value="S-adenosyl-L-methionine-dependent methyltransferases"/>
    <property type="match status" value="1"/>
</dbReference>
<dbReference type="GO" id="GO:0008168">
    <property type="term" value="F:methyltransferase activity"/>
    <property type="evidence" value="ECO:0007669"/>
    <property type="project" value="UniProtKB-KW"/>
</dbReference>
<dbReference type="EMBL" id="BDGG01000003">
    <property type="protein sequence ID" value="GAU96322.1"/>
    <property type="molecule type" value="Genomic_DNA"/>
</dbReference>
<keyword evidence="2 4" id="KW-0808">Transferase</keyword>
<dbReference type="GO" id="GO:0032259">
    <property type="term" value="P:methylation"/>
    <property type="evidence" value="ECO:0007669"/>
    <property type="project" value="UniProtKB-KW"/>
</dbReference>
<dbReference type="AlphaFoldDB" id="A0A1D1V8F6"/>
<dbReference type="GO" id="GO:0005634">
    <property type="term" value="C:nucleus"/>
    <property type="evidence" value="ECO:0007669"/>
    <property type="project" value="TreeGrafter"/>
</dbReference>
<dbReference type="NCBIfam" id="TIGR00675">
    <property type="entry name" value="dcm"/>
    <property type="match status" value="1"/>
</dbReference>
<dbReference type="PANTHER" id="PTHR46098">
    <property type="entry name" value="TRNA (CYTOSINE(38)-C(5))-METHYLTRANSFERASE"/>
    <property type="match status" value="1"/>
</dbReference>
<reference evidence="6 7" key="1">
    <citation type="journal article" date="2016" name="Nat. Commun.">
        <title>Extremotolerant tardigrade genome and improved radiotolerance of human cultured cells by tardigrade-unique protein.</title>
        <authorList>
            <person name="Hashimoto T."/>
            <person name="Horikawa D.D."/>
            <person name="Saito Y."/>
            <person name="Kuwahara H."/>
            <person name="Kozuka-Hata H."/>
            <person name="Shin-I T."/>
            <person name="Minakuchi Y."/>
            <person name="Ohishi K."/>
            <person name="Motoyama A."/>
            <person name="Aizu T."/>
            <person name="Enomoto A."/>
            <person name="Kondo K."/>
            <person name="Tanaka S."/>
            <person name="Hara Y."/>
            <person name="Koshikawa S."/>
            <person name="Sagara H."/>
            <person name="Miura T."/>
            <person name="Yokobori S."/>
            <person name="Miyagawa K."/>
            <person name="Suzuki Y."/>
            <person name="Kubo T."/>
            <person name="Oyama M."/>
            <person name="Kohara Y."/>
            <person name="Fujiyama A."/>
            <person name="Arakawa K."/>
            <person name="Katayama T."/>
            <person name="Toyoda A."/>
            <person name="Kunieda T."/>
        </authorList>
    </citation>
    <scope>NUCLEOTIDE SEQUENCE [LARGE SCALE GENOMIC DNA]</scope>
    <source>
        <strain evidence="6 7">YOKOZUNA-1</strain>
    </source>
</reference>
<dbReference type="Proteomes" id="UP000186922">
    <property type="component" value="Unassembled WGS sequence"/>
</dbReference>
<evidence type="ECO:0000256" key="5">
    <source>
        <dbReference type="RuleBase" id="RU000416"/>
    </source>
</evidence>
<evidence type="ECO:0000313" key="7">
    <source>
        <dbReference type="Proteomes" id="UP000186922"/>
    </source>
</evidence>
<evidence type="ECO:0000256" key="1">
    <source>
        <dbReference type="ARBA" id="ARBA00022603"/>
    </source>
</evidence>
<comment type="caution">
    <text evidence="6">The sequence shown here is derived from an EMBL/GenBank/DDBJ whole genome shotgun (WGS) entry which is preliminary data.</text>
</comment>
<sequence>MMRTADQRIRILELYAGIGGMRFGLEGYVSRIQQDDGSTRRSPAAISVTAVDISPHAKEVYDYNFPGEHSKNVDVRALRDEEFDVWLLTMSPPCQPFTRNGNGRDVLDFRCESFLHILERLERLDRVPQHIVMENVQGFETSDAHSRFIAVMRKRGYMLTEYLLNPVDFGYPNSRLRYYLTGKLVIPGHAAAPEYFGPYQPLMERTLRSTGNSSPRKTLQEYLLDGQPWGNPEVNLQASFAVPIETCEKYLMVMDVKHPESDTTNCFTSNYGRYLKGAGSVFCPLSEQEFEVLCRKYVAADTTEERRTCVAAMKLRYFTPVEVALLMGFPNSFRFPAHMTNKVCWRLVGNSLNVKIISVLLKELLILS</sequence>
<evidence type="ECO:0000256" key="3">
    <source>
        <dbReference type="ARBA" id="ARBA00022691"/>
    </source>
</evidence>
<feature type="active site" evidence="4">
    <location>
        <position position="94"/>
    </location>
</feature>
<evidence type="ECO:0008006" key="8">
    <source>
        <dbReference type="Google" id="ProtNLM"/>
    </source>
</evidence>
<evidence type="ECO:0000256" key="2">
    <source>
        <dbReference type="ARBA" id="ARBA00022679"/>
    </source>
</evidence>
<dbReference type="InterPro" id="IPR050750">
    <property type="entry name" value="C5-MTase"/>
</dbReference>
<dbReference type="PROSITE" id="PS51679">
    <property type="entry name" value="SAM_MT_C5"/>
    <property type="match status" value="1"/>
</dbReference>
<dbReference type="PANTHER" id="PTHR46098:SF1">
    <property type="entry name" value="TRNA (CYTOSINE(38)-C(5))-METHYLTRANSFERASE"/>
    <property type="match status" value="1"/>
</dbReference>
<evidence type="ECO:0000256" key="4">
    <source>
        <dbReference type="PROSITE-ProRule" id="PRU01016"/>
    </source>
</evidence>
<dbReference type="Gene3D" id="3.90.120.10">
    <property type="entry name" value="DNA Methylase, subunit A, domain 2"/>
    <property type="match status" value="1"/>
</dbReference>
<evidence type="ECO:0000313" key="6">
    <source>
        <dbReference type="EMBL" id="GAU96322.1"/>
    </source>
</evidence>
<organism evidence="6 7">
    <name type="scientific">Ramazzottius varieornatus</name>
    <name type="common">Water bear</name>
    <name type="synonym">Tardigrade</name>
    <dbReference type="NCBI Taxonomy" id="947166"/>
    <lineage>
        <taxon>Eukaryota</taxon>
        <taxon>Metazoa</taxon>
        <taxon>Ecdysozoa</taxon>
        <taxon>Tardigrada</taxon>
        <taxon>Eutardigrada</taxon>
        <taxon>Parachela</taxon>
        <taxon>Hypsibioidea</taxon>
        <taxon>Ramazzottiidae</taxon>
        <taxon>Ramazzottius</taxon>
    </lineage>
</organism>
<accession>A0A1D1V8F6</accession>
<dbReference type="Pfam" id="PF00145">
    <property type="entry name" value="DNA_methylase"/>
    <property type="match status" value="1"/>
</dbReference>
<dbReference type="PRINTS" id="PR00105">
    <property type="entry name" value="C5METTRFRASE"/>
</dbReference>
<dbReference type="Gene3D" id="3.40.50.150">
    <property type="entry name" value="Vaccinia Virus protein VP39"/>
    <property type="match status" value="1"/>
</dbReference>
<gene>
    <name evidence="6" type="primary">RvY_07784</name>
    <name evidence="6" type="synonym">RvY_07784.1</name>
    <name evidence="6" type="ORF">RvY_07784-1</name>
</gene>
<protein>
    <recommendedName>
        <fullName evidence="8">DNA methyltransferase 2</fullName>
    </recommendedName>
</protein>
<dbReference type="STRING" id="947166.A0A1D1V8F6"/>